<dbReference type="EMBL" id="JAQOSQ010000012">
    <property type="protein sequence ID" value="MDJ1184042.1"/>
    <property type="molecule type" value="Genomic_DNA"/>
</dbReference>
<sequence length="83" mass="9523">MTLPPESLVMKKSTKLPIWQITFPLCVVLIFGIGAFAAFHMVEGRYLFDVDISPDRIKIRTDVDKRDRPSLPDKIAENDDRHP</sequence>
<evidence type="ECO:0000313" key="3">
    <source>
        <dbReference type="Proteomes" id="UP001232992"/>
    </source>
</evidence>
<reference evidence="2 3" key="1">
    <citation type="submission" date="2023-01" db="EMBL/GenBank/DDBJ databases">
        <title>Novel diversity within Roseofilum (Cyanobacteria; Desertifilaceae) from marine benthic mats with descriptions of four novel species.</title>
        <authorList>
            <person name="Wang Y."/>
            <person name="Berthold D.E."/>
            <person name="Hu J."/>
            <person name="Lefler F.W."/>
            <person name="Laughinghouse H.D. IV."/>
        </authorList>
    </citation>
    <scope>NUCLEOTIDE SEQUENCE [LARGE SCALE GENOMIC DNA]</scope>
    <source>
        <strain evidence="2 3">BLCC-M143</strain>
    </source>
</reference>
<organism evidence="2 3">
    <name type="scientific">Roseofilum casamattae BLCC-M143</name>
    <dbReference type="NCBI Taxonomy" id="3022442"/>
    <lineage>
        <taxon>Bacteria</taxon>
        <taxon>Bacillati</taxon>
        <taxon>Cyanobacteriota</taxon>
        <taxon>Cyanophyceae</taxon>
        <taxon>Desertifilales</taxon>
        <taxon>Desertifilaceae</taxon>
        <taxon>Roseofilum</taxon>
        <taxon>Roseofilum casamattae</taxon>
    </lineage>
</organism>
<dbReference type="Proteomes" id="UP001232992">
    <property type="component" value="Unassembled WGS sequence"/>
</dbReference>
<keyword evidence="1" id="KW-0472">Membrane</keyword>
<name>A0ABT7BZ22_9CYAN</name>
<evidence type="ECO:0000256" key="1">
    <source>
        <dbReference type="SAM" id="Phobius"/>
    </source>
</evidence>
<keyword evidence="1" id="KW-0812">Transmembrane</keyword>
<comment type="caution">
    <text evidence="2">The sequence shown here is derived from an EMBL/GenBank/DDBJ whole genome shotgun (WGS) entry which is preliminary data.</text>
</comment>
<protein>
    <submittedName>
        <fullName evidence="2">Uncharacterized protein</fullName>
    </submittedName>
</protein>
<gene>
    <name evidence="2" type="ORF">PMH09_12680</name>
</gene>
<keyword evidence="1" id="KW-1133">Transmembrane helix</keyword>
<evidence type="ECO:0000313" key="2">
    <source>
        <dbReference type="EMBL" id="MDJ1184042.1"/>
    </source>
</evidence>
<proteinExistence type="predicted"/>
<keyword evidence="3" id="KW-1185">Reference proteome</keyword>
<accession>A0ABT7BZ22</accession>
<feature type="transmembrane region" description="Helical" evidence="1">
    <location>
        <begin position="21"/>
        <end position="42"/>
    </location>
</feature>